<dbReference type="FunFam" id="3.40.50.620:FF:000115">
    <property type="entry name" value="tRNA-specific 2-thiouridylase MnmA"/>
    <property type="match status" value="1"/>
</dbReference>
<dbReference type="GO" id="GO:0002143">
    <property type="term" value="P:tRNA wobble position uridine thiolation"/>
    <property type="evidence" value="ECO:0007669"/>
    <property type="project" value="TreeGrafter"/>
</dbReference>
<evidence type="ECO:0000259" key="13">
    <source>
        <dbReference type="Pfam" id="PF20259"/>
    </source>
</evidence>
<dbReference type="STRING" id="1051891.A0A0C3QKR0"/>
<dbReference type="NCBIfam" id="TIGR00420">
    <property type="entry name" value="trmU"/>
    <property type="match status" value="1"/>
</dbReference>
<evidence type="ECO:0000256" key="2">
    <source>
        <dbReference type="ARBA" id="ARBA00006191"/>
    </source>
</evidence>
<proteinExistence type="inferred from homology"/>
<dbReference type="HOGENOM" id="CLU_035188_1_2_1"/>
<name>A0A0C3QKR0_9AGAM</name>
<reference evidence="15" key="2">
    <citation type="submission" date="2015-01" db="EMBL/GenBank/DDBJ databases">
        <title>Evolutionary Origins and Diversification of the Mycorrhizal Mutualists.</title>
        <authorList>
            <consortium name="DOE Joint Genome Institute"/>
            <consortium name="Mycorrhizal Genomics Consortium"/>
            <person name="Kohler A."/>
            <person name="Kuo A."/>
            <person name="Nagy L.G."/>
            <person name="Floudas D."/>
            <person name="Copeland A."/>
            <person name="Barry K.W."/>
            <person name="Cichocki N."/>
            <person name="Veneault-Fourrey C."/>
            <person name="LaButti K."/>
            <person name="Lindquist E.A."/>
            <person name="Lipzen A."/>
            <person name="Lundell T."/>
            <person name="Morin E."/>
            <person name="Murat C."/>
            <person name="Riley R."/>
            <person name="Ohm R."/>
            <person name="Sun H."/>
            <person name="Tunlid A."/>
            <person name="Henrissat B."/>
            <person name="Grigoriev I.V."/>
            <person name="Hibbett D.S."/>
            <person name="Martin F."/>
        </authorList>
    </citation>
    <scope>NUCLEOTIDE SEQUENCE [LARGE SCALE GENOMIC DNA]</scope>
    <source>
        <strain evidence="15">MUT 4182</strain>
    </source>
</reference>
<evidence type="ECO:0000256" key="6">
    <source>
        <dbReference type="ARBA" id="ARBA00022694"/>
    </source>
</evidence>
<sequence>MSGGVDSSVAAALLAEKDLDLSAVFMRNWDKRDESGTDIGCQWEKDWEDVRRVCQVLDIPVRMIDLSQQYWTRVFEPSLDEWQRGLTPNPDVPCNREVKFGALMDQALSGSNQWLATGHYTRTANIEVRPNSRRRALLKAKDPIKDQSYFLSSVSQRQLSKAAFPLGDLLKSQVREIAKAKGLPTASRPESMGLCFVGQKEGRIDRFLSDYIPPEPGPIVDLEGRVMGEHKGLWTYTIGQGARISGQLIKLFVAGKDPSRNAIIVVPGSDHPALFSLTARTSSWHWIADEPPPQLQSDNSSLEATVKICYGERQEQCVATRDGEGLHLSFKNPIRGVTPGQYAVLYDGDICLGSGKMLWTDAVDKL</sequence>
<dbReference type="Pfam" id="PF20258">
    <property type="entry name" value="tRNA_Me_trans_C"/>
    <property type="match status" value="1"/>
</dbReference>
<dbReference type="GO" id="GO:0016783">
    <property type="term" value="F:sulfurtransferase activity"/>
    <property type="evidence" value="ECO:0007669"/>
    <property type="project" value="InterPro"/>
</dbReference>
<keyword evidence="6" id="KW-0819">tRNA processing</keyword>
<dbReference type="EMBL" id="KN823000">
    <property type="protein sequence ID" value="KIO28011.1"/>
    <property type="molecule type" value="Genomic_DNA"/>
</dbReference>
<evidence type="ECO:0000313" key="15">
    <source>
        <dbReference type="Proteomes" id="UP000054248"/>
    </source>
</evidence>
<feature type="domain" description="tRNA-specific 2-thiouridylase MnmA-like central" evidence="13">
    <location>
        <begin position="206"/>
        <end position="266"/>
    </location>
</feature>
<feature type="domain" description="tRNA-specific 2-thiouridylase MnmA-like C-terminal" evidence="12">
    <location>
        <begin position="280"/>
        <end position="356"/>
    </location>
</feature>
<dbReference type="HAMAP" id="MF_00144">
    <property type="entry name" value="tRNA_thiouridyl_MnmA"/>
    <property type="match status" value="1"/>
</dbReference>
<evidence type="ECO:0000256" key="4">
    <source>
        <dbReference type="ARBA" id="ARBA00022555"/>
    </source>
</evidence>
<accession>A0A0C3QKR0</accession>
<evidence type="ECO:0000313" key="14">
    <source>
        <dbReference type="EMBL" id="KIO28011.1"/>
    </source>
</evidence>
<evidence type="ECO:0000256" key="3">
    <source>
        <dbReference type="ARBA" id="ARBA00011953"/>
    </source>
</evidence>
<dbReference type="SUPFAM" id="SSF52402">
    <property type="entry name" value="Adenine nucleotide alpha hydrolases-like"/>
    <property type="match status" value="1"/>
</dbReference>
<keyword evidence="7" id="KW-0547">Nucleotide-binding</keyword>
<dbReference type="Pfam" id="PF03054">
    <property type="entry name" value="tRNA_Me_trans"/>
    <property type="match status" value="1"/>
</dbReference>
<dbReference type="AlphaFoldDB" id="A0A0C3QKR0"/>
<dbReference type="InterPro" id="IPR004506">
    <property type="entry name" value="MnmA-like"/>
</dbReference>
<keyword evidence="5" id="KW-0808">Transferase</keyword>
<dbReference type="GO" id="GO:0005739">
    <property type="term" value="C:mitochondrion"/>
    <property type="evidence" value="ECO:0007669"/>
    <property type="project" value="TreeGrafter"/>
</dbReference>
<protein>
    <recommendedName>
        <fullName evidence="3">tRNA-5-taurinomethyluridine 2-sulfurtransferase</fullName>
        <ecNumber evidence="3">2.8.1.14</ecNumber>
    </recommendedName>
</protein>
<evidence type="ECO:0000256" key="7">
    <source>
        <dbReference type="ARBA" id="ARBA00022741"/>
    </source>
</evidence>
<dbReference type="GO" id="GO:0005524">
    <property type="term" value="F:ATP binding"/>
    <property type="evidence" value="ECO:0007669"/>
    <property type="project" value="UniProtKB-KW"/>
</dbReference>
<dbReference type="FunFam" id="2.30.30.280:FF:000001">
    <property type="entry name" value="tRNA-specific 2-thiouridylase MnmA"/>
    <property type="match status" value="1"/>
</dbReference>
<organism evidence="14 15">
    <name type="scientific">Tulasnella calospora MUT 4182</name>
    <dbReference type="NCBI Taxonomy" id="1051891"/>
    <lineage>
        <taxon>Eukaryota</taxon>
        <taxon>Fungi</taxon>
        <taxon>Dikarya</taxon>
        <taxon>Basidiomycota</taxon>
        <taxon>Agaricomycotina</taxon>
        <taxon>Agaricomycetes</taxon>
        <taxon>Cantharellales</taxon>
        <taxon>Tulasnellaceae</taxon>
        <taxon>Tulasnella</taxon>
    </lineage>
</organism>
<dbReference type="InterPro" id="IPR046884">
    <property type="entry name" value="MnmA-like_central"/>
</dbReference>
<evidence type="ECO:0000256" key="10">
    <source>
        <dbReference type="ARBA" id="ARBA00023157"/>
    </source>
</evidence>
<dbReference type="Gene3D" id="2.30.30.280">
    <property type="entry name" value="Adenine nucleotide alpha hydrolases-like domains"/>
    <property type="match status" value="1"/>
</dbReference>
<dbReference type="InterPro" id="IPR023382">
    <property type="entry name" value="MnmA-like_central_sf"/>
</dbReference>
<keyword evidence="8" id="KW-0067">ATP-binding</keyword>
<dbReference type="InterPro" id="IPR046885">
    <property type="entry name" value="MnmA-like_C"/>
</dbReference>
<dbReference type="GO" id="GO:0000049">
    <property type="term" value="F:tRNA binding"/>
    <property type="evidence" value="ECO:0007669"/>
    <property type="project" value="UniProtKB-KW"/>
</dbReference>
<dbReference type="OrthoDB" id="3685at2759"/>
<evidence type="ECO:0000256" key="8">
    <source>
        <dbReference type="ARBA" id="ARBA00022840"/>
    </source>
</evidence>
<keyword evidence="9" id="KW-0694">RNA-binding</keyword>
<dbReference type="Gene3D" id="3.40.50.620">
    <property type="entry name" value="HUPs"/>
    <property type="match status" value="1"/>
</dbReference>
<gene>
    <name evidence="14" type="ORF">M407DRAFT_14811</name>
</gene>
<comment type="similarity">
    <text evidence="2">Belongs to the MnmA/TRMU family.</text>
</comment>
<dbReference type="InterPro" id="IPR014729">
    <property type="entry name" value="Rossmann-like_a/b/a_fold"/>
</dbReference>
<dbReference type="EC" id="2.8.1.14" evidence="3"/>
<dbReference type="PANTHER" id="PTHR11933:SF5">
    <property type="entry name" value="MITOCHONDRIAL TRNA-SPECIFIC 2-THIOURIDYLASE 1"/>
    <property type="match status" value="1"/>
</dbReference>
<keyword evidence="4" id="KW-0820">tRNA-binding</keyword>
<dbReference type="CDD" id="cd01998">
    <property type="entry name" value="MnmA_TRMU-like"/>
    <property type="match status" value="1"/>
</dbReference>
<dbReference type="Pfam" id="PF20259">
    <property type="entry name" value="tRNA_Me_trans_M"/>
    <property type="match status" value="1"/>
</dbReference>
<dbReference type="Proteomes" id="UP000054248">
    <property type="component" value="Unassembled WGS sequence"/>
</dbReference>
<dbReference type="PANTHER" id="PTHR11933">
    <property type="entry name" value="TRNA 5-METHYLAMINOMETHYL-2-THIOURIDYLATE -METHYLTRANSFERASE"/>
    <property type="match status" value="1"/>
</dbReference>
<keyword evidence="15" id="KW-1185">Reference proteome</keyword>
<dbReference type="NCBIfam" id="NF001138">
    <property type="entry name" value="PRK00143.1"/>
    <property type="match status" value="1"/>
</dbReference>
<dbReference type="Gene3D" id="2.40.30.10">
    <property type="entry name" value="Translation factors"/>
    <property type="match status" value="1"/>
</dbReference>
<evidence type="ECO:0000256" key="1">
    <source>
        <dbReference type="ARBA" id="ARBA00003986"/>
    </source>
</evidence>
<evidence type="ECO:0000256" key="9">
    <source>
        <dbReference type="ARBA" id="ARBA00022884"/>
    </source>
</evidence>
<evidence type="ECO:0000256" key="11">
    <source>
        <dbReference type="ARBA" id="ARBA00049564"/>
    </source>
</evidence>
<comment type="function">
    <text evidence="1">Catalyzes the 2-thiolation of uridine at the wobble position (U34) of mitochondrial tRNA(Lys), tRNA(Glu) and tRNA(Gln). Required for the formation of 5-taurinomethyl-2-thiouridine (tm5s2U) of mitochondrial tRNA(Lys), tRNA(Glu), and tRNA(Gln) at the wobble position. ATP is required to activate the C2 atom of the wobble base.</text>
</comment>
<comment type="catalytic activity">
    <reaction evidence="11">
        <text>5-taurinomethyluridine(34) in tRNA + S-sulfanyl-L-cysteinyl-[protein] + AH2 + ATP = 5-taurinomethyl-2-thiouridine(34) in tRNA + L-cysteinyl-[protein] + A + AMP + diphosphate + H(+)</text>
        <dbReference type="Rhea" id="RHEA:47040"/>
        <dbReference type="Rhea" id="RHEA-COMP:10131"/>
        <dbReference type="Rhea" id="RHEA-COMP:11726"/>
        <dbReference type="Rhea" id="RHEA-COMP:11732"/>
        <dbReference type="Rhea" id="RHEA-COMP:11733"/>
        <dbReference type="ChEBI" id="CHEBI:13193"/>
        <dbReference type="ChEBI" id="CHEBI:15378"/>
        <dbReference type="ChEBI" id="CHEBI:17499"/>
        <dbReference type="ChEBI" id="CHEBI:29950"/>
        <dbReference type="ChEBI" id="CHEBI:30616"/>
        <dbReference type="ChEBI" id="CHEBI:33019"/>
        <dbReference type="ChEBI" id="CHEBI:61963"/>
        <dbReference type="ChEBI" id="CHEBI:87171"/>
        <dbReference type="ChEBI" id="CHEBI:87172"/>
        <dbReference type="ChEBI" id="CHEBI:456215"/>
        <dbReference type="EC" id="2.8.1.14"/>
    </reaction>
</comment>
<keyword evidence="10" id="KW-1015">Disulfide bond</keyword>
<reference evidence="14 15" key="1">
    <citation type="submission" date="2014-04" db="EMBL/GenBank/DDBJ databases">
        <authorList>
            <consortium name="DOE Joint Genome Institute"/>
            <person name="Kuo A."/>
            <person name="Girlanda M."/>
            <person name="Perotto S."/>
            <person name="Kohler A."/>
            <person name="Nagy L.G."/>
            <person name="Floudas D."/>
            <person name="Copeland A."/>
            <person name="Barry K.W."/>
            <person name="Cichocki N."/>
            <person name="Veneault-Fourrey C."/>
            <person name="LaButti K."/>
            <person name="Lindquist E.A."/>
            <person name="Lipzen A."/>
            <person name="Lundell T."/>
            <person name="Morin E."/>
            <person name="Murat C."/>
            <person name="Sun H."/>
            <person name="Tunlid A."/>
            <person name="Henrissat B."/>
            <person name="Grigoriev I.V."/>
            <person name="Hibbett D.S."/>
            <person name="Martin F."/>
            <person name="Nordberg H.P."/>
            <person name="Cantor M.N."/>
            <person name="Hua S.X."/>
        </authorList>
    </citation>
    <scope>NUCLEOTIDE SEQUENCE [LARGE SCALE GENOMIC DNA]</scope>
    <source>
        <strain evidence="14 15">MUT 4182</strain>
    </source>
</reference>
<evidence type="ECO:0000256" key="5">
    <source>
        <dbReference type="ARBA" id="ARBA00022679"/>
    </source>
</evidence>
<evidence type="ECO:0000259" key="12">
    <source>
        <dbReference type="Pfam" id="PF20258"/>
    </source>
</evidence>